<dbReference type="EMBL" id="ML220132">
    <property type="protein sequence ID" value="TGZ79392.1"/>
    <property type="molecule type" value="Genomic_DNA"/>
</dbReference>
<dbReference type="STRING" id="341454.A0A4S2MQ90"/>
<dbReference type="SUPFAM" id="SSF56112">
    <property type="entry name" value="Protein kinase-like (PK-like)"/>
    <property type="match status" value="1"/>
</dbReference>
<dbReference type="Gene3D" id="3.30.200.20">
    <property type="entry name" value="Phosphorylase Kinase, domain 1"/>
    <property type="match status" value="1"/>
</dbReference>
<organism evidence="2 3">
    <name type="scientific">Ascodesmis nigricans</name>
    <dbReference type="NCBI Taxonomy" id="341454"/>
    <lineage>
        <taxon>Eukaryota</taxon>
        <taxon>Fungi</taxon>
        <taxon>Dikarya</taxon>
        <taxon>Ascomycota</taxon>
        <taxon>Pezizomycotina</taxon>
        <taxon>Pezizomycetes</taxon>
        <taxon>Pezizales</taxon>
        <taxon>Ascodesmidaceae</taxon>
        <taxon>Ascodesmis</taxon>
    </lineage>
</organism>
<name>A0A4S2MQ90_9PEZI</name>
<dbReference type="SMART" id="SM00220">
    <property type="entry name" value="S_TKc"/>
    <property type="match status" value="1"/>
</dbReference>
<evidence type="ECO:0000313" key="3">
    <source>
        <dbReference type="Proteomes" id="UP000298138"/>
    </source>
</evidence>
<dbReference type="PROSITE" id="PS50011">
    <property type="entry name" value="PROTEIN_KINASE_DOM"/>
    <property type="match status" value="1"/>
</dbReference>
<dbReference type="OrthoDB" id="5979581at2759"/>
<dbReference type="InterPro" id="IPR011009">
    <property type="entry name" value="Kinase-like_dom_sf"/>
</dbReference>
<feature type="domain" description="Protein kinase" evidence="1">
    <location>
        <begin position="84"/>
        <end position="356"/>
    </location>
</feature>
<keyword evidence="3" id="KW-1185">Reference proteome</keyword>
<dbReference type="AlphaFoldDB" id="A0A4S2MQ90"/>
<keyword evidence="2" id="KW-0418">Kinase</keyword>
<accession>A0A4S2MQ90</accession>
<protein>
    <submittedName>
        <fullName evidence="2">Kinase-like protein</fullName>
    </submittedName>
</protein>
<dbReference type="GO" id="GO:0005634">
    <property type="term" value="C:nucleus"/>
    <property type="evidence" value="ECO:0007669"/>
    <property type="project" value="TreeGrafter"/>
</dbReference>
<evidence type="ECO:0000259" key="1">
    <source>
        <dbReference type="PROSITE" id="PS50011"/>
    </source>
</evidence>
<dbReference type="GO" id="GO:0005524">
    <property type="term" value="F:ATP binding"/>
    <property type="evidence" value="ECO:0007669"/>
    <property type="project" value="InterPro"/>
</dbReference>
<keyword evidence="2" id="KW-0808">Transferase</keyword>
<dbReference type="InterPro" id="IPR008271">
    <property type="entry name" value="Ser/Thr_kinase_AS"/>
</dbReference>
<dbReference type="CDD" id="cd00180">
    <property type="entry name" value="PKc"/>
    <property type="match status" value="1"/>
</dbReference>
<proteinExistence type="predicted"/>
<dbReference type="Proteomes" id="UP000298138">
    <property type="component" value="Unassembled WGS sequence"/>
</dbReference>
<dbReference type="PROSITE" id="PS00108">
    <property type="entry name" value="PROTEIN_KINASE_ST"/>
    <property type="match status" value="1"/>
</dbReference>
<dbReference type="InterPro" id="IPR000719">
    <property type="entry name" value="Prot_kinase_dom"/>
</dbReference>
<reference evidence="2 3" key="1">
    <citation type="submission" date="2019-04" db="EMBL/GenBank/DDBJ databases">
        <title>Comparative genomics and transcriptomics to analyze fruiting body development in filamentous ascomycetes.</title>
        <authorList>
            <consortium name="DOE Joint Genome Institute"/>
            <person name="Lutkenhaus R."/>
            <person name="Traeger S."/>
            <person name="Breuer J."/>
            <person name="Kuo A."/>
            <person name="Lipzen A."/>
            <person name="Pangilinan J."/>
            <person name="Dilworth D."/>
            <person name="Sandor L."/>
            <person name="Poggeler S."/>
            <person name="Barry K."/>
            <person name="Grigoriev I.V."/>
            <person name="Nowrousian M."/>
        </authorList>
    </citation>
    <scope>NUCLEOTIDE SEQUENCE [LARGE SCALE GENOMIC DNA]</scope>
    <source>
        <strain evidence="2 3">CBS 389.68</strain>
    </source>
</reference>
<dbReference type="PANTHER" id="PTHR44167">
    <property type="entry name" value="OVARIAN-SPECIFIC SERINE/THREONINE-PROTEIN KINASE LOK-RELATED"/>
    <property type="match status" value="1"/>
</dbReference>
<dbReference type="InParanoid" id="A0A4S2MQ90"/>
<evidence type="ECO:0000313" key="2">
    <source>
        <dbReference type="EMBL" id="TGZ79392.1"/>
    </source>
</evidence>
<sequence length="368" mass="42237">MECQVLFHTNTFLQLRAILLPPAHHPLCFSSHFSQPRILTILTTNTLTSSPTATMPVNCGHYPPIPSRCNLPLPSTGTILGNRWYLHQKLGSGGFNQVYSAQDIFGQRKELVAIKVPRCLTETGPEGPEMHRALRAGSRVHVGRRNVLLPLDVFYRRDHRACVVLPKMDGSLEDLAWTGRDPRGIFAIYRALVAGLHYLHESCNIVHCDIKPENILITKYPTTIKYADFSGQKITRRSETFRARDILADTRYRAPEFWVDQNNLTHRIDVWSLGVVFYRLWNDGHMPYAIRNTHTAQEIYTMMNINVEGHLIARNESSENRRLRERAVFLIKQMLRMNPTPDGSGRVPTRCSARYLAREFEFEGCELR</sequence>
<dbReference type="GO" id="GO:0044773">
    <property type="term" value="P:mitotic DNA damage checkpoint signaling"/>
    <property type="evidence" value="ECO:0007669"/>
    <property type="project" value="TreeGrafter"/>
</dbReference>
<dbReference type="GO" id="GO:0004674">
    <property type="term" value="F:protein serine/threonine kinase activity"/>
    <property type="evidence" value="ECO:0007669"/>
    <property type="project" value="TreeGrafter"/>
</dbReference>
<dbReference type="Pfam" id="PF00069">
    <property type="entry name" value="Pkinase"/>
    <property type="match status" value="1"/>
</dbReference>
<dbReference type="PANTHER" id="PTHR44167:SF24">
    <property type="entry name" value="SERINE_THREONINE-PROTEIN KINASE CHK2"/>
    <property type="match status" value="1"/>
</dbReference>
<dbReference type="Gene3D" id="1.10.510.10">
    <property type="entry name" value="Transferase(Phosphotransferase) domain 1"/>
    <property type="match status" value="1"/>
</dbReference>
<gene>
    <name evidence="2" type="ORF">EX30DRAFT_397170</name>
</gene>